<organism evidence="1 2">
    <name type="scientific">Dreissena polymorpha</name>
    <name type="common">Zebra mussel</name>
    <name type="synonym">Mytilus polymorpha</name>
    <dbReference type="NCBI Taxonomy" id="45954"/>
    <lineage>
        <taxon>Eukaryota</taxon>
        <taxon>Metazoa</taxon>
        <taxon>Spiralia</taxon>
        <taxon>Lophotrochozoa</taxon>
        <taxon>Mollusca</taxon>
        <taxon>Bivalvia</taxon>
        <taxon>Autobranchia</taxon>
        <taxon>Heteroconchia</taxon>
        <taxon>Euheterodonta</taxon>
        <taxon>Imparidentia</taxon>
        <taxon>Neoheterodontei</taxon>
        <taxon>Myida</taxon>
        <taxon>Dreissenoidea</taxon>
        <taxon>Dreissenidae</taxon>
        <taxon>Dreissena</taxon>
    </lineage>
</organism>
<gene>
    <name evidence="1" type="ORF">DPMN_111787</name>
</gene>
<sequence length="77" mass="8625">MYSVYSQELSLMRDRRYFVANIAEDLSWNAPVASIQASIFFAILEGNLASCSCDAKAQSHYVRSHDPSLRAQPPQNS</sequence>
<evidence type="ECO:0000313" key="2">
    <source>
        <dbReference type="Proteomes" id="UP000828390"/>
    </source>
</evidence>
<accession>A0A9D4QPD8</accession>
<dbReference type="EMBL" id="JAIWYP010000004">
    <property type="protein sequence ID" value="KAH3838378.1"/>
    <property type="molecule type" value="Genomic_DNA"/>
</dbReference>
<protein>
    <submittedName>
        <fullName evidence="1">Uncharacterized protein</fullName>
    </submittedName>
</protein>
<name>A0A9D4QPD8_DREPO</name>
<reference evidence="1" key="2">
    <citation type="submission" date="2020-11" db="EMBL/GenBank/DDBJ databases">
        <authorList>
            <person name="McCartney M.A."/>
            <person name="Auch B."/>
            <person name="Kono T."/>
            <person name="Mallez S."/>
            <person name="Becker A."/>
            <person name="Gohl D.M."/>
            <person name="Silverstein K.A.T."/>
            <person name="Koren S."/>
            <person name="Bechman K.B."/>
            <person name="Herman A."/>
            <person name="Abrahante J.E."/>
            <person name="Garbe J."/>
        </authorList>
    </citation>
    <scope>NUCLEOTIDE SEQUENCE</scope>
    <source>
        <strain evidence="1">Duluth1</strain>
        <tissue evidence="1">Whole animal</tissue>
    </source>
</reference>
<keyword evidence="2" id="KW-1185">Reference proteome</keyword>
<evidence type="ECO:0000313" key="1">
    <source>
        <dbReference type="EMBL" id="KAH3838378.1"/>
    </source>
</evidence>
<dbReference type="AlphaFoldDB" id="A0A9D4QPD8"/>
<reference evidence="1" key="1">
    <citation type="journal article" date="2019" name="bioRxiv">
        <title>The Genome of the Zebra Mussel, Dreissena polymorpha: A Resource for Invasive Species Research.</title>
        <authorList>
            <person name="McCartney M.A."/>
            <person name="Auch B."/>
            <person name="Kono T."/>
            <person name="Mallez S."/>
            <person name="Zhang Y."/>
            <person name="Obille A."/>
            <person name="Becker A."/>
            <person name="Abrahante J.E."/>
            <person name="Garbe J."/>
            <person name="Badalamenti J.P."/>
            <person name="Herman A."/>
            <person name="Mangelson H."/>
            <person name="Liachko I."/>
            <person name="Sullivan S."/>
            <person name="Sone E.D."/>
            <person name="Koren S."/>
            <person name="Silverstein K.A.T."/>
            <person name="Beckman K.B."/>
            <person name="Gohl D.M."/>
        </authorList>
    </citation>
    <scope>NUCLEOTIDE SEQUENCE</scope>
    <source>
        <strain evidence="1">Duluth1</strain>
        <tissue evidence="1">Whole animal</tissue>
    </source>
</reference>
<proteinExistence type="predicted"/>
<dbReference type="Proteomes" id="UP000828390">
    <property type="component" value="Unassembled WGS sequence"/>
</dbReference>
<comment type="caution">
    <text evidence="1">The sequence shown here is derived from an EMBL/GenBank/DDBJ whole genome shotgun (WGS) entry which is preliminary data.</text>
</comment>